<dbReference type="GO" id="GO:0006696">
    <property type="term" value="P:ergosterol biosynthetic process"/>
    <property type="evidence" value="ECO:0007669"/>
    <property type="project" value="TreeGrafter"/>
</dbReference>
<dbReference type="Proteomes" id="UP000774326">
    <property type="component" value="Unassembled WGS sequence"/>
</dbReference>
<evidence type="ECO:0000256" key="1">
    <source>
        <dbReference type="ARBA" id="ARBA00022516"/>
    </source>
</evidence>
<dbReference type="PANTHER" id="PTHR43647">
    <property type="entry name" value="DEHYDROGENASE"/>
    <property type="match status" value="1"/>
</dbReference>
<reference evidence="9" key="2">
    <citation type="submission" date="2021-01" db="EMBL/GenBank/DDBJ databases">
        <authorList>
            <person name="Schikora-Tamarit M.A."/>
        </authorList>
    </citation>
    <scope>NUCLEOTIDE SEQUENCE</scope>
    <source>
        <strain evidence="9">CBS2887</strain>
    </source>
</reference>
<evidence type="ECO:0000313" key="10">
    <source>
        <dbReference type="Proteomes" id="UP000774326"/>
    </source>
</evidence>
<dbReference type="GO" id="GO:0005811">
    <property type="term" value="C:lipid droplet"/>
    <property type="evidence" value="ECO:0007669"/>
    <property type="project" value="TreeGrafter"/>
</dbReference>
<evidence type="ECO:0000256" key="4">
    <source>
        <dbReference type="ARBA" id="ARBA00023002"/>
    </source>
</evidence>
<evidence type="ECO:0000256" key="5">
    <source>
        <dbReference type="ARBA" id="ARBA00023098"/>
    </source>
</evidence>
<dbReference type="EC" id="1.1.1.270" evidence="8"/>
<dbReference type="SUPFAM" id="SSF51735">
    <property type="entry name" value="NAD(P)-binding Rossmann-fold domains"/>
    <property type="match status" value="1"/>
</dbReference>
<protein>
    <recommendedName>
        <fullName evidence="8">3beta-hydroxysteroid 3-dehydrogenase</fullName>
        <ecNumber evidence="8">1.1.1.270</ecNumber>
    </recommendedName>
</protein>
<dbReference type="PANTHER" id="PTHR43647:SF1">
    <property type="entry name" value="3-KETO-STEROID REDUCTASE ERG27"/>
    <property type="match status" value="1"/>
</dbReference>
<gene>
    <name evidence="9" type="ORF">WICPIJ_006926</name>
</gene>
<evidence type="ECO:0000256" key="7">
    <source>
        <dbReference type="ARBA" id="ARBA00023593"/>
    </source>
</evidence>
<dbReference type="AlphaFoldDB" id="A0A9P8Q0V3"/>
<keyword evidence="10" id="KW-1185">Reference proteome</keyword>
<accession>A0A9P8Q0V3</accession>
<sequence>MSSTLNRKIALITGTNSNLGLNIAYRLIESLPSDTRITIIVTSRTLPRARESIDLINDFAKKHPREGIVDFDYLLIDFTDMVSILNGSYELSQKYVKLDYFFANSAQGVAADINWLQATKELCLNPVKGVTDPGYKMQKVGVKSKDNMGFVFQCNVFGPYYFIQKIKPLLSKDHGRIIWVSSIMSEPRHLSFDDLQLVNTTVPYEGSKRSIDLLHMATYEKLQKDHGITQYLIQPGIFTSFSASGSLNFFTYYGMLFIFYLARYLGSPWINISGYTAANAPVYAAVLANPTFDKQSTKFGSACYTDGHEYIKNQEVDTAGATDVLKYLDQLKDEWDEKLKDQITNSRQK</sequence>
<evidence type="ECO:0000256" key="2">
    <source>
        <dbReference type="ARBA" id="ARBA00022857"/>
    </source>
</evidence>
<dbReference type="InterPro" id="IPR036291">
    <property type="entry name" value="NAD(P)-bd_dom_sf"/>
</dbReference>
<dbReference type="PRINTS" id="PR00081">
    <property type="entry name" value="GDHRDH"/>
</dbReference>
<keyword evidence="2" id="KW-0521">NADP</keyword>
<comment type="caution">
    <text evidence="9">The sequence shown here is derived from an EMBL/GenBank/DDBJ whole genome shotgun (WGS) entry which is preliminary data.</text>
</comment>
<dbReference type="EMBL" id="JAEUBG010003944">
    <property type="protein sequence ID" value="KAH3682123.1"/>
    <property type="molecule type" value="Genomic_DNA"/>
</dbReference>
<dbReference type="GO" id="GO:0000253">
    <property type="term" value="F:3-beta-hydroxysteroid 3-dehydrogenase (NADP+) activity"/>
    <property type="evidence" value="ECO:0007669"/>
    <property type="project" value="UniProtKB-EC"/>
</dbReference>
<dbReference type="Gene3D" id="3.40.50.720">
    <property type="entry name" value="NAD(P)-binding Rossmann-like Domain"/>
    <property type="match status" value="1"/>
</dbReference>
<dbReference type="InterPro" id="IPR051593">
    <property type="entry name" value="Ergosterol_Biosynth_ERG27"/>
</dbReference>
<keyword evidence="4" id="KW-0560">Oxidoreductase</keyword>
<reference evidence="9" key="1">
    <citation type="journal article" date="2021" name="Open Biol.">
        <title>Shared evolutionary footprints suggest mitochondrial oxidative damage underlies multiple complex I losses in fungi.</title>
        <authorList>
            <person name="Schikora-Tamarit M.A."/>
            <person name="Marcet-Houben M."/>
            <person name="Nosek J."/>
            <person name="Gabaldon T."/>
        </authorList>
    </citation>
    <scope>NUCLEOTIDE SEQUENCE</scope>
    <source>
        <strain evidence="9">CBS2887</strain>
    </source>
</reference>
<dbReference type="GO" id="GO:0005741">
    <property type="term" value="C:mitochondrial outer membrane"/>
    <property type="evidence" value="ECO:0007669"/>
    <property type="project" value="TreeGrafter"/>
</dbReference>
<keyword evidence="1" id="KW-0444">Lipid biosynthesis</keyword>
<dbReference type="GO" id="GO:0005789">
    <property type="term" value="C:endoplasmic reticulum membrane"/>
    <property type="evidence" value="ECO:0007669"/>
    <property type="project" value="TreeGrafter"/>
</dbReference>
<evidence type="ECO:0000313" key="9">
    <source>
        <dbReference type="EMBL" id="KAH3682123.1"/>
    </source>
</evidence>
<evidence type="ECO:0000256" key="8">
    <source>
        <dbReference type="ARBA" id="ARBA00023621"/>
    </source>
</evidence>
<dbReference type="Pfam" id="PF00106">
    <property type="entry name" value="adh_short"/>
    <property type="match status" value="1"/>
</dbReference>
<keyword evidence="5" id="KW-0443">Lipid metabolism</keyword>
<evidence type="ECO:0000256" key="3">
    <source>
        <dbReference type="ARBA" id="ARBA00022955"/>
    </source>
</evidence>
<evidence type="ECO:0000256" key="6">
    <source>
        <dbReference type="ARBA" id="ARBA00023589"/>
    </source>
</evidence>
<dbReference type="OrthoDB" id="9989144at2759"/>
<proteinExistence type="inferred from homology"/>
<comment type="similarity">
    <text evidence="7">Belongs to the short-chain dehydrogenases/reductases (SDR) family. ERG27 subfamily.</text>
</comment>
<name>A0A9P8Q0V3_WICPI</name>
<dbReference type="InterPro" id="IPR002347">
    <property type="entry name" value="SDR_fam"/>
</dbReference>
<organism evidence="9 10">
    <name type="scientific">Wickerhamomyces pijperi</name>
    <name type="common">Yeast</name>
    <name type="synonym">Pichia pijperi</name>
    <dbReference type="NCBI Taxonomy" id="599730"/>
    <lineage>
        <taxon>Eukaryota</taxon>
        <taxon>Fungi</taxon>
        <taxon>Dikarya</taxon>
        <taxon>Ascomycota</taxon>
        <taxon>Saccharomycotina</taxon>
        <taxon>Saccharomycetes</taxon>
        <taxon>Phaffomycetales</taxon>
        <taxon>Wickerhamomycetaceae</taxon>
        <taxon>Wickerhamomyces</taxon>
    </lineage>
</organism>
<comment type="pathway">
    <text evidence="6">Steroid biosynthesis; zymosterol biosynthesis; zymosterol from lanosterol: step 5/6.</text>
</comment>
<keyword evidence="3" id="KW-0752">Steroid biosynthesis</keyword>